<dbReference type="AlphaFoldDB" id="A0A370DGR8"/>
<proteinExistence type="predicted"/>
<dbReference type="InterPro" id="IPR025508">
    <property type="entry name" value="DUF4395"/>
</dbReference>
<feature type="transmembrane region" description="Helical" evidence="1">
    <location>
        <begin position="85"/>
        <end position="102"/>
    </location>
</feature>
<evidence type="ECO:0000256" key="1">
    <source>
        <dbReference type="SAM" id="Phobius"/>
    </source>
</evidence>
<feature type="transmembrane region" description="Helical" evidence="1">
    <location>
        <begin position="15"/>
        <end position="32"/>
    </location>
</feature>
<sequence>MKENTLIQQVDQNELRVMQFCVMLMLLTGFILNQWEVIAAQVVIFLLTVISTSLNPFILLYRFILRPLNIINSDYREDHLQPHRFASSIGFFVSSCSVYFLITGNDVIGWGLSVLIVILGVFALSGWCAGCFSYYMINRIGLKGFFKYSPVNDSFPGARPPKNK</sequence>
<feature type="transmembrane region" description="Helical" evidence="1">
    <location>
        <begin position="108"/>
        <end position="137"/>
    </location>
</feature>
<evidence type="ECO:0000313" key="3">
    <source>
        <dbReference type="EMBL" id="RDH84109.1"/>
    </source>
</evidence>
<evidence type="ECO:0000313" key="4">
    <source>
        <dbReference type="Proteomes" id="UP000254266"/>
    </source>
</evidence>
<organism evidence="3 4">
    <name type="scientific">endosymbiont of Galathealinum brachiosum</name>
    <dbReference type="NCBI Taxonomy" id="2200906"/>
    <lineage>
        <taxon>Bacteria</taxon>
        <taxon>Pseudomonadati</taxon>
        <taxon>Pseudomonadota</taxon>
        <taxon>Gammaproteobacteria</taxon>
        <taxon>sulfur-oxidizing symbionts</taxon>
    </lineage>
</organism>
<name>A0A370DGR8_9GAMM</name>
<dbReference type="Pfam" id="PF14340">
    <property type="entry name" value="DUF4395"/>
    <property type="match status" value="1"/>
</dbReference>
<keyword evidence="4" id="KW-1185">Reference proteome</keyword>
<gene>
    <name evidence="3" type="ORF">DIZ80_08230</name>
</gene>
<evidence type="ECO:0000259" key="2">
    <source>
        <dbReference type="Pfam" id="PF14340"/>
    </source>
</evidence>
<dbReference type="EMBL" id="QFXC01000008">
    <property type="protein sequence ID" value="RDH84109.1"/>
    <property type="molecule type" value="Genomic_DNA"/>
</dbReference>
<dbReference type="Proteomes" id="UP000254266">
    <property type="component" value="Unassembled WGS sequence"/>
</dbReference>
<keyword evidence="1" id="KW-0812">Transmembrane</keyword>
<reference evidence="3 4" key="1">
    <citation type="journal article" date="2018" name="ISME J.">
        <title>Endosymbiont genomes yield clues of tubeworm success.</title>
        <authorList>
            <person name="Li Y."/>
            <person name="Liles M.R."/>
            <person name="Halanych K.M."/>
        </authorList>
    </citation>
    <scope>NUCLEOTIDE SEQUENCE [LARGE SCALE GENOMIC DNA]</scope>
    <source>
        <strain evidence="3">A1464</strain>
    </source>
</reference>
<keyword evidence="1" id="KW-0472">Membrane</keyword>
<accession>A0A370DGR8</accession>
<protein>
    <recommendedName>
        <fullName evidence="2">DUF4395 domain-containing protein</fullName>
    </recommendedName>
</protein>
<keyword evidence="1" id="KW-1133">Transmembrane helix</keyword>
<comment type="caution">
    <text evidence="3">The sequence shown here is derived from an EMBL/GenBank/DDBJ whole genome shotgun (WGS) entry which is preliminary data.</text>
</comment>
<feature type="domain" description="DUF4395" evidence="2">
    <location>
        <begin position="10"/>
        <end position="139"/>
    </location>
</feature>
<feature type="transmembrane region" description="Helical" evidence="1">
    <location>
        <begin position="38"/>
        <end position="64"/>
    </location>
</feature>